<keyword evidence="2 5" id="KW-0808">Transferase</keyword>
<evidence type="ECO:0000313" key="6">
    <source>
        <dbReference type="Proteomes" id="UP000434052"/>
    </source>
</evidence>
<dbReference type="InterPro" id="IPR013216">
    <property type="entry name" value="Methyltransf_11"/>
</dbReference>
<dbReference type="CDD" id="cd02440">
    <property type="entry name" value="AdoMet_MTases"/>
    <property type="match status" value="1"/>
</dbReference>
<accession>A0A6P1ZG82</accession>
<gene>
    <name evidence="5" type="ORF">DQK91_10465</name>
</gene>
<dbReference type="OrthoDB" id="1853779at2"/>
<evidence type="ECO:0000313" key="5">
    <source>
        <dbReference type="EMBL" id="TVM33645.1"/>
    </source>
</evidence>
<dbReference type="SUPFAM" id="SSF53335">
    <property type="entry name" value="S-adenosyl-L-methionine-dependent methyltransferases"/>
    <property type="match status" value="1"/>
</dbReference>
<dbReference type="AlphaFoldDB" id="A0A6P1ZG82"/>
<dbReference type="Pfam" id="PF08241">
    <property type="entry name" value="Methyltransf_11"/>
    <property type="match status" value="1"/>
</dbReference>
<evidence type="ECO:0000256" key="3">
    <source>
        <dbReference type="ARBA" id="ARBA00022691"/>
    </source>
</evidence>
<dbReference type="RefSeq" id="WP_144305310.1">
    <property type="nucleotide sequence ID" value="NZ_QMIF01000006.1"/>
</dbReference>
<dbReference type="EMBL" id="QMIF01000006">
    <property type="protein sequence ID" value="TVM33645.1"/>
    <property type="molecule type" value="Genomic_DNA"/>
</dbReference>
<dbReference type="PANTHER" id="PTHR43464:SF19">
    <property type="entry name" value="UBIQUINONE BIOSYNTHESIS O-METHYLTRANSFERASE, MITOCHONDRIAL"/>
    <property type="match status" value="1"/>
</dbReference>
<protein>
    <submittedName>
        <fullName evidence="5">Class I SAM-dependent methyltransferase</fullName>
    </submittedName>
</protein>
<evidence type="ECO:0000256" key="1">
    <source>
        <dbReference type="ARBA" id="ARBA00022603"/>
    </source>
</evidence>
<dbReference type="GO" id="GO:0032259">
    <property type="term" value="P:methylation"/>
    <property type="evidence" value="ECO:0007669"/>
    <property type="project" value="UniProtKB-KW"/>
</dbReference>
<dbReference type="GO" id="GO:0008757">
    <property type="term" value="F:S-adenosylmethionine-dependent methyltransferase activity"/>
    <property type="evidence" value="ECO:0007669"/>
    <property type="project" value="InterPro"/>
</dbReference>
<dbReference type="PANTHER" id="PTHR43464">
    <property type="entry name" value="METHYLTRANSFERASE"/>
    <property type="match status" value="1"/>
</dbReference>
<reference evidence="5 6" key="1">
    <citation type="submission" date="2018-06" db="EMBL/GenBank/DDBJ databases">
        <title>Complete genome of Desulfovibrio marinus P48SEP.</title>
        <authorList>
            <person name="Crispim J.S."/>
            <person name="Vidigal P.M.P."/>
            <person name="Silva L.C.F."/>
            <person name="Araujo L.C."/>
            <person name="Laguardia C.N."/>
            <person name="Dias R.S."/>
            <person name="Sousa M.P."/>
            <person name="Paula S.O."/>
            <person name="Silva C."/>
        </authorList>
    </citation>
    <scope>NUCLEOTIDE SEQUENCE [LARGE SCALE GENOMIC DNA]</scope>
    <source>
        <strain evidence="5 6">P48SEP</strain>
    </source>
</reference>
<dbReference type="Gene3D" id="3.40.50.150">
    <property type="entry name" value="Vaccinia Virus protein VP39"/>
    <property type="match status" value="1"/>
</dbReference>
<name>A0A6P1ZG82_9BACT</name>
<keyword evidence="3" id="KW-0949">S-adenosyl-L-methionine</keyword>
<proteinExistence type="predicted"/>
<evidence type="ECO:0000259" key="4">
    <source>
        <dbReference type="Pfam" id="PF08241"/>
    </source>
</evidence>
<dbReference type="InterPro" id="IPR029063">
    <property type="entry name" value="SAM-dependent_MTases_sf"/>
</dbReference>
<evidence type="ECO:0000256" key="2">
    <source>
        <dbReference type="ARBA" id="ARBA00022679"/>
    </source>
</evidence>
<feature type="domain" description="Methyltransferase type 11" evidence="4">
    <location>
        <begin position="54"/>
        <end position="169"/>
    </location>
</feature>
<sequence>MEASNTALPTLDPALIPPEDLRICFGGGDFEKIGASIVMQLRNWAGLLPSDRVLDVGCGAGRIAAALTGYLSAEGSYEGFDIFPFGVEWCQENVTPRHPNFHFRTVDVYNSVYNPFVPTRAADFVFPYDDASFDVVVLNSVFTHMLPADLANYTAEISRVLAPGGRAFITYFIMDDESRGPARQGHTTPAFSHAYGSFYVEDPTSKEDAVAYEERFIRNIYAVNGLTITRFSAGNWRAIGSPHFQDIVVAHKG</sequence>
<comment type="caution">
    <text evidence="5">The sequence shown here is derived from an EMBL/GenBank/DDBJ whole genome shotgun (WGS) entry which is preliminary data.</text>
</comment>
<dbReference type="Proteomes" id="UP000434052">
    <property type="component" value="Unassembled WGS sequence"/>
</dbReference>
<organism evidence="5 6">
    <name type="scientific">Oceanidesulfovibrio marinus</name>
    <dbReference type="NCBI Taxonomy" id="370038"/>
    <lineage>
        <taxon>Bacteria</taxon>
        <taxon>Pseudomonadati</taxon>
        <taxon>Thermodesulfobacteriota</taxon>
        <taxon>Desulfovibrionia</taxon>
        <taxon>Desulfovibrionales</taxon>
        <taxon>Desulfovibrionaceae</taxon>
        <taxon>Oceanidesulfovibrio</taxon>
    </lineage>
</organism>
<keyword evidence="1 5" id="KW-0489">Methyltransferase</keyword>